<evidence type="ECO:0000313" key="4">
    <source>
        <dbReference type="Proteomes" id="UP001565220"/>
    </source>
</evidence>
<feature type="compositionally biased region" description="Low complexity" evidence="1">
    <location>
        <begin position="365"/>
        <end position="388"/>
    </location>
</feature>
<keyword evidence="2" id="KW-1133">Transmembrane helix</keyword>
<organism evidence="3 4">
    <name type="scientific">Clostridium lapidicellarium</name>
    <dbReference type="NCBI Taxonomy" id="3240931"/>
    <lineage>
        <taxon>Bacteria</taxon>
        <taxon>Bacillati</taxon>
        <taxon>Bacillota</taxon>
        <taxon>Clostridia</taxon>
        <taxon>Eubacteriales</taxon>
        <taxon>Clostridiaceae</taxon>
        <taxon>Clostridium</taxon>
    </lineage>
</organism>
<feature type="compositionally biased region" description="Low complexity" evidence="1">
    <location>
        <begin position="298"/>
        <end position="344"/>
    </location>
</feature>
<dbReference type="RefSeq" id="WP_369869161.1">
    <property type="nucleotide sequence ID" value="NZ_JBGFFE010000018.1"/>
</dbReference>
<keyword evidence="4" id="KW-1185">Reference proteome</keyword>
<proteinExistence type="predicted"/>
<sequence>MLGVIKTAIITIVISFISGLLLDYYKNLAPRLLCRVGDAIPMNLEGKKVFAYIVTIVNVSNKIIHEITLDIQNRQNNLKIAETKITKGLKFSSSIKDKTLDVNIPFLSKGDKFSVTLYAEGQHAPLSKPAVIVRSPEKFKRIESMEQKGLLFLLLNIPKNITNAVSRPTKKDNSTKTMNKNSYGNKELGGQKKRGTSKPVLNKKALIAMASIALVVIVGLSSRTLFKAKSNNTKTPQIDNTVNKEPTTNSTGGTTKTNGTTKSSSKGTIKNTNTANPSYKSTENNKGTTGSGSSNKIYPGSSTGNTNSNSSYPGSTKNNTGNTNTGNPSSGGSNTGNTNTNNPSSGGGNTGNTNTGSPSSGGGNTENTNTNSSSSNNNNVKGGTSVSN</sequence>
<dbReference type="EMBL" id="JBGFFE010000018">
    <property type="protein sequence ID" value="MEY8764273.1"/>
    <property type="molecule type" value="Genomic_DNA"/>
</dbReference>
<feature type="compositionally biased region" description="Low complexity" evidence="1">
    <location>
        <begin position="247"/>
        <end position="274"/>
    </location>
</feature>
<gene>
    <name evidence="3" type="ORF">AB8S09_11590</name>
</gene>
<dbReference type="Proteomes" id="UP001565220">
    <property type="component" value="Unassembled WGS sequence"/>
</dbReference>
<evidence type="ECO:0000313" key="3">
    <source>
        <dbReference type="EMBL" id="MEY8764273.1"/>
    </source>
</evidence>
<feature type="region of interest" description="Disordered" evidence="1">
    <location>
        <begin position="232"/>
        <end position="388"/>
    </location>
</feature>
<evidence type="ECO:0000256" key="2">
    <source>
        <dbReference type="SAM" id="Phobius"/>
    </source>
</evidence>
<comment type="caution">
    <text evidence="3">The sequence shown here is derived from an EMBL/GenBank/DDBJ whole genome shotgun (WGS) entry which is preliminary data.</text>
</comment>
<feature type="compositionally biased region" description="Polar residues" evidence="1">
    <location>
        <begin position="232"/>
        <end position="246"/>
    </location>
</feature>
<accession>A0ABV4DZD0</accession>
<feature type="compositionally biased region" description="Polar residues" evidence="1">
    <location>
        <begin position="175"/>
        <end position="184"/>
    </location>
</feature>
<feature type="compositionally biased region" description="Polar residues" evidence="1">
    <location>
        <begin position="275"/>
        <end position="296"/>
    </location>
</feature>
<keyword evidence="2" id="KW-0812">Transmembrane</keyword>
<reference evidence="3 4" key="1">
    <citation type="submission" date="2024-08" db="EMBL/GenBank/DDBJ databases">
        <title>Clostridium lapicellarii sp. nov., and Clostridium renhuaiense sp. nov., two species isolated from the mud in a fermentation cellar used for producing sauce-flavour Chinese liquors.</title>
        <authorList>
            <person name="Yang F."/>
            <person name="Wang H."/>
            <person name="Chen L.Q."/>
            <person name="Zhou N."/>
            <person name="Lu J.J."/>
            <person name="Pu X.X."/>
            <person name="Wan B."/>
            <person name="Wang L."/>
            <person name="Liu S.J."/>
        </authorList>
    </citation>
    <scope>NUCLEOTIDE SEQUENCE [LARGE SCALE GENOMIC DNA]</scope>
    <source>
        <strain evidence="3 4">MT-113</strain>
    </source>
</reference>
<protein>
    <submittedName>
        <fullName evidence="3">Uncharacterized protein</fullName>
    </submittedName>
</protein>
<feature type="transmembrane region" description="Helical" evidence="2">
    <location>
        <begin position="6"/>
        <end position="25"/>
    </location>
</feature>
<feature type="region of interest" description="Disordered" evidence="1">
    <location>
        <begin position="164"/>
        <end position="197"/>
    </location>
</feature>
<evidence type="ECO:0000256" key="1">
    <source>
        <dbReference type="SAM" id="MobiDB-lite"/>
    </source>
</evidence>
<name>A0ABV4DZD0_9CLOT</name>
<keyword evidence="2" id="KW-0472">Membrane</keyword>